<keyword evidence="1" id="KW-0472">Membrane</keyword>
<proteinExistence type="predicted"/>
<evidence type="ECO:0000313" key="3">
    <source>
        <dbReference type="Proteomes" id="UP000000539"/>
    </source>
</evidence>
<organism evidence="2 3">
    <name type="scientific">Gallus gallus</name>
    <name type="common">Chicken</name>
    <dbReference type="NCBI Taxonomy" id="9031"/>
    <lineage>
        <taxon>Eukaryota</taxon>
        <taxon>Metazoa</taxon>
        <taxon>Chordata</taxon>
        <taxon>Craniata</taxon>
        <taxon>Vertebrata</taxon>
        <taxon>Euteleostomi</taxon>
        <taxon>Archelosauria</taxon>
        <taxon>Archosauria</taxon>
        <taxon>Dinosauria</taxon>
        <taxon>Saurischia</taxon>
        <taxon>Theropoda</taxon>
        <taxon>Coelurosauria</taxon>
        <taxon>Aves</taxon>
        <taxon>Neognathae</taxon>
        <taxon>Galloanserae</taxon>
        <taxon>Galliformes</taxon>
        <taxon>Phasianidae</taxon>
        <taxon>Phasianinae</taxon>
        <taxon>Gallus</taxon>
    </lineage>
</organism>
<accession>A0A8V0XML7</accession>
<reference evidence="2" key="3">
    <citation type="submission" date="2025-09" db="UniProtKB">
        <authorList>
            <consortium name="Ensembl"/>
        </authorList>
    </citation>
    <scope>IDENTIFICATION</scope>
    <source>
        <strain evidence="2">broiler</strain>
    </source>
</reference>
<dbReference type="Proteomes" id="UP000000539">
    <property type="component" value="Chromosome 2"/>
</dbReference>
<evidence type="ECO:0000313" key="2">
    <source>
        <dbReference type="Ensembl" id="ENSGALP00010009441.1"/>
    </source>
</evidence>
<protein>
    <submittedName>
        <fullName evidence="2">Uncharacterized protein</fullName>
    </submittedName>
</protein>
<dbReference type="Ensembl" id="ENSGALT00010016752.1">
    <property type="protein sequence ID" value="ENSGALP00010009441.1"/>
    <property type="gene ID" value="ENSGALG00010007060.1"/>
</dbReference>
<evidence type="ECO:0000256" key="1">
    <source>
        <dbReference type="SAM" id="Phobius"/>
    </source>
</evidence>
<sequence>MSFECHNMDCNCSKHKYEVMQKCELSFFSYLWECLNCCHNALGLCVKCLLEMHSLFNISYLSQWVCFLCFQLFIILFASKMELFFFCLFFQST</sequence>
<keyword evidence="1" id="KW-0812">Transmembrane</keyword>
<reference evidence="2" key="2">
    <citation type="submission" date="2025-08" db="UniProtKB">
        <authorList>
            <consortium name="Ensembl"/>
        </authorList>
    </citation>
    <scope>IDENTIFICATION</scope>
    <source>
        <strain evidence="2">broiler</strain>
    </source>
</reference>
<keyword evidence="3" id="KW-1185">Reference proteome</keyword>
<feature type="transmembrane region" description="Helical" evidence="1">
    <location>
        <begin position="61"/>
        <end position="90"/>
    </location>
</feature>
<reference evidence="2" key="1">
    <citation type="submission" date="2020-11" db="EMBL/GenBank/DDBJ databases">
        <title>Gallus gallus (Chicken) genome, bGalGal1, GRCg7b, maternal haplotype autosomes + Z &amp; W.</title>
        <authorList>
            <person name="Warren W."/>
            <person name="Formenti G."/>
            <person name="Fedrigo O."/>
            <person name="Haase B."/>
            <person name="Mountcastle J."/>
            <person name="Balacco J."/>
            <person name="Tracey A."/>
            <person name="Schneider V."/>
            <person name="Okimoto R."/>
            <person name="Cheng H."/>
            <person name="Hawken R."/>
            <person name="Howe K."/>
            <person name="Jarvis E.D."/>
        </authorList>
    </citation>
    <scope>NUCLEOTIDE SEQUENCE [LARGE SCALE GENOMIC DNA]</scope>
    <source>
        <strain evidence="2">Broiler</strain>
    </source>
</reference>
<name>A0A8V0XML7_CHICK</name>
<dbReference type="GeneTree" id="ENSGT00960000191036"/>
<dbReference type="AlphaFoldDB" id="A0A8V0XML7"/>
<keyword evidence="1" id="KW-1133">Transmembrane helix</keyword>